<dbReference type="OrthoDB" id="10048604at2759"/>
<dbReference type="GO" id="GO:0070822">
    <property type="term" value="C:Sin3-type complex"/>
    <property type="evidence" value="ECO:0007669"/>
    <property type="project" value="TreeGrafter"/>
</dbReference>
<feature type="region of interest" description="Disordered" evidence="7">
    <location>
        <begin position="976"/>
        <end position="1063"/>
    </location>
</feature>
<evidence type="ECO:0000256" key="5">
    <source>
        <dbReference type="ARBA" id="ARBA00023163"/>
    </source>
</evidence>
<keyword evidence="4" id="KW-0805">Transcription regulation</keyword>
<feature type="compositionally biased region" description="Polar residues" evidence="7">
    <location>
        <begin position="252"/>
        <end position="262"/>
    </location>
</feature>
<evidence type="ECO:0000256" key="2">
    <source>
        <dbReference type="ARBA" id="ARBA00007859"/>
    </source>
</evidence>
<feature type="compositionally biased region" description="Polar residues" evidence="7">
    <location>
        <begin position="269"/>
        <end position="278"/>
    </location>
</feature>
<dbReference type="InParanoid" id="A0A2J7QBN5"/>
<feature type="compositionally biased region" description="Low complexity" evidence="7">
    <location>
        <begin position="1000"/>
        <end position="1011"/>
    </location>
</feature>
<keyword evidence="5" id="KW-0804">Transcription</keyword>
<protein>
    <recommendedName>
        <fullName evidence="8">Histone deacetylase complex subunit SAP130 C-terminal domain-containing protein</fullName>
    </recommendedName>
</protein>
<keyword evidence="10" id="KW-1185">Reference proteome</keyword>
<evidence type="ECO:0000259" key="8">
    <source>
        <dbReference type="Pfam" id="PF16014"/>
    </source>
</evidence>
<proteinExistence type="inferred from homology"/>
<evidence type="ECO:0000256" key="3">
    <source>
        <dbReference type="ARBA" id="ARBA00022491"/>
    </source>
</evidence>
<feature type="compositionally biased region" description="Basic and acidic residues" evidence="7">
    <location>
        <begin position="10"/>
        <end position="21"/>
    </location>
</feature>
<evidence type="ECO:0000256" key="1">
    <source>
        <dbReference type="ARBA" id="ARBA00004123"/>
    </source>
</evidence>
<feature type="compositionally biased region" description="Low complexity" evidence="7">
    <location>
        <begin position="61"/>
        <end position="84"/>
    </location>
</feature>
<dbReference type="PANTHER" id="PTHR13497:SF3">
    <property type="entry name" value="HISTONE DEACETYLASE COMPLEX SUBUNIT SAP130"/>
    <property type="match status" value="1"/>
</dbReference>
<dbReference type="InterPro" id="IPR031963">
    <property type="entry name" value="SAP130_C"/>
</dbReference>
<feature type="region of interest" description="Disordered" evidence="7">
    <location>
        <begin position="252"/>
        <end position="278"/>
    </location>
</feature>
<evidence type="ECO:0000256" key="7">
    <source>
        <dbReference type="SAM" id="MobiDB-lite"/>
    </source>
</evidence>
<feature type="domain" description="Histone deacetylase complex subunit SAP130 C-terminal" evidence="8">
    <location>
        <begin position="1038"/>
        <end position="1229"/>
    </location>
</feature>
<feature type="region of interest" description="Disordered" evidence="7">
    <location>
        <begin position="177"/>
        <end position="213"/>
    </location>
</feature>
<dbReference type="InterPro" id="IPR024137">
    <property type="entry name" value="His_deAcase_cplx_SAP130"/>
</dbReference>
<feature type="compositionally biased region" description="Polar residues" evidence="7">
    <location>
        <begin position="931"/>
        <end position="944"/>
    </location>
</feature>
<dbReference type="GO" id="GO:0000122">
    <property type="term" value="P:negative regulation of transcription by RNA polymerase II"/>
    <property type="evidence" value="ECO:0007669"/>
    <property type="project" value="TreeGrafter"/>
</dbReference>
<dbReference type="EMBL" id="NEVH01016296">
    <property type="protein sequence ID" value="PNF25985.1"/>
    <property type="molecule type" value="Genomic_DNA"/>
</dbReference>
<dbReference type="STRING" id="105785.A0A2J7QBN5"/>
<feature type="region of interest" description="Disordered" evidence="7">
    <location>
        <begin position="931"/>
        <end position="961"/>
    </location>
</feature>
<evidence type="ECO:0000313" key="10">
    <source>
        <dbReference type="Proteomes" id="UP000235965"/>
    </source>
</evidence>
<keyword evidence="6" id="KW-0539">Nucleus</keyword>
<sequence>MSSVGNAGGDNRETNQERHPVDLAAKTTVKTTVESTRPASMQASGQLRGIGTTISHPATRVQSSGIQTVVTSSSTSQSSHVGSSPQIPLKQVGVPRSALPVCTPSNTATLVQTGTAASTRPSVVPATSPLPLQTNATLSGTHVSTTYHVPRGAAAVANIAAPRAAVATPIIRSTTNLQSSAGTQHTTSFTPGLRGSGPSSMLPRALSPASQGTTWLSGSITPTATTAVPKCVSPGPILTSPRTSSVTTIQQYTQGRSTSMTVTARPLTPQGNRMQSESPRPQLIHASAQKPIAVTQTGTQLHIAEKSYFKPSVSVQSSLGEVSIAQVLPARTQSVTYSNPLTSTTALFPATSCTSQGTTTLIASQPHPLTLSQGMVSTTGSGQGSATVLTAPGRLTMSSIPGTSLPAQGTILAAATTQRPGQVSNAAVLAAPACLAVSTASQGPGSAQGTTRLTAAASSAGQGTIIASSARITTLPSSVLTSGQGTAALLTGPARLTMTSSIPIPGQNAVLSGQTRLQAVSSTVPTAIAASSSSGAVLAAPARIAVSASSVGPPVQQGARLTVSANSAVVSNPGQNTLITAPTRLTVSSNSSMTSSPGHQGTTVLATPARLTVTSGVPSSGLPPTGVVSLHPVVVSNTNPSLALKPSSHNQLGTSGSRNVNTHQNLGPKVITQPAHGPPIQITQVPVSSVSGKLPQPLHSVTPLQTAIAITTGATRTVAYTATTTVTTSNVSSIRPVTVATTSAIPVAKVFPQAVGVGREQIGTNSVSEVTLPVHAIQTSQPAQQQPQQTIVATQQAISQATSVYIQTSHRTSPVPSSTQASVDRTASTLPTYTLPTTYYYETPSGYQVAGVGSSLVARPYNSGSPYTVQTTTTPALRPGVTTHQVHGIVAGTQPVRFNPVMVVDPARSTMPVHSSFVTEGTLVQTEGSVLGQSSQMQPTSKPNASPRPSILRKRDNEGSPLKAQKNLAPVLAALSSGAPVSPPSPRRPDSRGNGGNSSGGSTTISATSSPELGEAGDDSLPPIKQEPVDEGERPPVEMSPRKKPRKQQLTGNELHEPKFSEDDMEFIVEEKNIKKEVKEVSEEYEEKIYIPKRPSISLMNSYRHTWKSRHNHYLRYSDVKPKDERRPTVMDLANQKQVLQKVNGWKIYHLSTQMEDLSELEMQVFEKLTAMLKVMEKKTGKELDKDVNRINELIKGNIQRSKVIKDQMQEAKSQIMKIFDHKSQVTDIISRCANKRSLKKREKS</sequence>
<accession>A0A2J7QBN5</accession>
<evidence type="ECO:0000256" key="4">
    <source>
        <dbReference type="ARBA" id="ARBA00023015"/>
    </source>
</evidence>
<dbReference type="AlphaFoldDB" id="A0A2J7QBN5"/>
<feature type="compositionally biased region" description="Polar residues" evidence="7">
    <location>
        <begin position="177"/>
        <end position="190"/>
    </location>
</feature>
<keyword evidence="3" id="KW-0678">Repressor</keyword>
<comment type="subcellular location">
    <subcellularLocation>
        <location evidence="1">Nucleus</location>
    </subcellularLocation>
</comment>
<evidence type="ECO:0000256" key="6">
    <source>
        <dbReference type="ARBA" id="ARBA00023242"/>
    </source>
</evidence>
<feature type="region of interest" description="Disordered" evidence="7">
    <location>
        <begin position="641"/>
        <end position="661"/>
    </location>
</feature>
<organism evidence="9 10">
    <name type="scientific">Cryptotermes secundus</name>
    <dbReference type="NCBI Taxonomy" id="105785"/>
    <lineage>
        <taxon>Eukaryota</taxon>
        <taxon>Metazoa</taxon>
        <taxon>Ecdysozoa</taxon>
        <taxon>Arthropoda</taxon>
        <taxon>Hexapoda</taxon>
        <taxon>Insecta</taxon>
        <taxon>Pterygota</taxon>
        <taxon>Neoptera</taxon>
        <taxon>Polyneoptera</taxon>
        <taxon>Dictyoptera</taxon>
        <taxon>Blattodea</taxon>
        <taxon>Blattoidea</taxon>
        <taxon>Termitoidae</taxon>
        <taxon>Kalotermitidae</taxon>
        <taxon>Cryptotermitinae</taxon>
        <taxon>Cryptotermes</taxon>
    </lineage>
</organism>
<feature type="region of interest" description="Disordered" evidence="7">
    <location>
        <begin position="1"/>
        <end position="88"/>
    </location>
</feature>
<name>A0A2J7QBN5_9NEOP</name>
<feature type="compositionally biased region" description="Basic and acidic residues" evidence="7">
    <location>
        <begin position="1027"/>
        <end position="1036"/>
    </location>
</feature>
<feature type="compositionally biased region" description="Polar residues" evidence="7">
    <location>
        <begin position="28"/>
        <end position="45"/>
    </location>
</feature>
<comment type="similarity">
    <text evidence="2">Belongs to the SAP130 family.</text>
</comment>
<reference evidence="9 10" key="1">
    <citation type="submission" date="2017-12" db="EMBL/GenBank/DDBJ databases">
        <title>Hemimetabolous genomes reveal molecular basis of termite eusociality.</title>
        <authorList>
            <person name="Harrison M.C."/>
            <person name="Jongepier E."/>
            <person name="Robertson H.M."/>
            <person name="Arning N."/>
            <person name="Bitard-Feildel T."/>
            <person name="Chao H."/>
            <person name="Childers C.P."/>
            <person name="Dinh H."/>
            <person name="Doddapaneni H."/>
            <person name="Dugan S."/>
            <person name="Gowin J."/>
            <person name="Greiner C."/>
            <person name="Han Y."/>
            <person name="Hu H."/>
            <person name="Hughes D.S.T."/>
            <person name="Huylmans A.-K."/>
            <person name="Kemena C."/>
            <person name="Kremer L.P.M."/>
            <person name="Lee S.L."/>
            <person name="Lopez-Ezquerra A."/>
            <person name="Mallet L."/>
            <person name="Monroy-Kuhn J.M."/>
            <person name="Moser A."/>
            <person name="Murali S.C."/>
            <person name="Muzny D.M."/>
            <person name="Otani S."/>
            <person name="Piulachs M.-D."/>
            <person name="Poelchau M."/>
            <person name="Qu J."/>
            <person name="Schaub F."/>
            <person name="Wada-Katsumata A."/>
            <person name="Worley K.C."/>
            <person name="Xie Q."/>
            <person name="Ylla G."/>
            <person name="Poulsen M."/>
            <person name="Gibbs R.A."/>
            <person name="Schal C."/>
            <person name="Richards S."/>
            <person name="Belles X."/>
            <person name="Korb J."/>
            <person name="Bornberg-Bauer E."/>
        </authorList>
    </citation>
    <scope>NUCLEOTIDE SEQUENCE [LARGE SCALE GENOMIC DNA]</scope>
    <source>
        <tissue evidence="9">Whole body</tissue>
    </source>
</reference>
<dbReference type="Pfam" id="PF16014">
    <property type="entry name" value="SAP130_C"/>
    <property type="match status" value="1"/>
</dbReference>
<dbReference type="PANTHER" id="PTHR13497">
    <property type="entry name" value="HISTONE DEACETYLASE COMPLEX SUBUNIT SAP130"/>
    <property type="match status" value="1"/>
</dbReference>
<comment type="caution">
    <text evidence="9">The sequence shown here is derived from an EMBL/GenBank/DDBJ whole genome shotgun (WGS) entry which is preliminary data.</text>
</comment>
<evidence type="ECO:0000313" key="9">
    <source>
        <dbReference type="EMBL" id="PNF25985.1"/>
    </source>
</evidence>
<dbReference type="Proteomes" id="UP000235965">
    <property type="component" value="Unassembled WGS sequence"/>
</dbReference>
<gene>
    <name evidence="9" type="ORF">B7P43_G06365</name>
</gene>